<dbReference type="FunFam" id="3.40.30.10:FF:000058">
    <property type="entry name" value="Glutathione S-transferase, omega"/>
    <property type="match status" value="1"/>
</dbReference>
<evidence type="ECO:0000256" key="3">
    <source>
        <dbReference type="PIRSR" id="PIRSR015753-3"/>
    </source>
</evidence>
<feature type="domain" description="GST C-terminal" evidence="4">
    <location>
        <begin position="172"/>
        <end position="299"/>
    </location>
</feature>
<keyword evidence="5" id="KW-0808">Transferase</keyword>
<dbReference type="PANTHER" id="PTHR32419">
    <property type="entry name" value="GLUTATHIONYL-HYDROQUINONE REDUCTASE"/>
    <property type="match status" value="1"/>
</dbReference>
<dbReference type="InterPro" id="IPR040079">
    <property type="entry name" value="Glutathione_S-Trfase"/>
</dbReference>
<dbReference type="SFLD" id="SFLDS00019">
    <property type="entry name" value="Glutathione_Transferase_(cytos"/>
    <property type="match status" value="1"/>
</dbReference>
<protein>
    <submittedName>
        <fullName evidence="5">Glutathione S-transferase</fullName>
        <ecNumber evidence="5">2.5.1.18</ecNumber>
    </submittedName>
</protein>
<dbReference type="InterPro" id="IPR047047">
    <property type="entry name" value="GST_Omega-like_C"/>
</dbReference>
<dbReference type="InterPro" id="IPR016639">
    <property type="entry name" value="GST_Omega/GSH"/>
</dbReference>
<dbReference type="SUPFAM" id="SSF52833">
    <property type="entry name" value="Thioredoxin-like"/>
    <property type="match status" value="1"/>
</dbReference>
<dbReference type="eggNOG" id="COG0435">
    <property type="taxonomic scope" value="Bacteria"/>
</dbReference>
<feature type="active site" description="Nucleophile" evidence="1">
    <location>
        <position position="63"/>
    </location>
</feature>
<dbReference type="SUPFAM" id="SSF47616">
    <property type="entry name" value="GST C-terminal domain-like"/>
    <property type="match status" value="1"/>
</dbReference>
<feature type="binding site" evidence="2">
    <location>
        <position position="96"/>
    </location>
    <ligand>
        <name>glutathione</name>
        <dbReference type="ChEBI" id="CHEBI:57925"/>
    </ligand>
</feature>
<dbReference type="Gene3D" id="3.40.30.10">
    <property type="entry name" value="Glutaredoxin"/>
    <property type="match status" value="1"/>
</dbReference>
<dbReference type="EMBL" id="JMPR01000019">
    <property type="protein sequence ID" value="KFD20868.1"/>
    <property type="molecule type" value="Genomic_DNA"/>
</dbReference>
<evidence type="ECO:0000313" key="6">
    <source>
        <dbReference type="Proteomes" id="UP000028602"/>
    </source>
</evidence>
<name>A0A085JK72_9GAMM</name>
<feature type="site" description="Lowers pKa of active site Cys" evidence="3">
    <location>
        <position position="253"/>
    </location>
</feature>
<dbReference type="Pfam" id="PF13410">
    <property type="entry name" value="GST_C_2"/>
    <property type="match status" value="1"/>
</dbReference>
<evidence type="ECO:0000313" key="5">
    <source>
        <dbReference type="EMBL" id="KFD20868.1"/>
    </source>
</evidence>
<gene>
    <name evidence="5" type="ORF">GTPT_1061</name>
</gene>
<dbReference type="SFLD" id="SFLDG01148">
    <property type="entry name" value="Xi_(cytGST)"/>
    <property type="match status" value="1"/>
</dbReference>
<dbReference type="InterPro" id="IPR036282">
    <property type="entry name" value="Glutathione-S-Trfase_C_sf"/>
</dbReference>
<feature type="active site" description="Proton donor/acceptor" evidence="1">
    <location>
        <position position="195"/>
    </location>
</feature>
<dbReference type="InterPro" id="IPR010987">
    <property type="entry name" value="Glutathione-S-Trfase_C-like"/>
</dbReference>
<dbReference type="PIRSF" id="PIRSF015753">
    <property type="entry name" value="GST"/>
    <property type="match status" value="1"/>
</dbReference>
<dbReference type="GO" id="GO:0004364">
    <property type="term" value="F:glutathione transferase activity"/>
    <property type="evidence" value="ECO:0007669"/>
    <property type="project" value="UniProtKB-EC"/>
</dbReference>
<dbReference type="Pfam" id="PF13409">
    <property type="entry name" value="GST_N_2"/>
    <property type="match status" value="1"/>
</dbReference>
<dbReference type="EC" id="2.5.1.18" evidence="5"/>
<dbReference type="PANTHER" id="PTHR32419:SF6">
    <property type="entry name" value="GLUTATHIONE S-TRANSFERASE OMEGA-LIKE 1-RELATED"/>
    <property type="match status" value="1"/>
</dbReference>
<evidence type="ECO:0000259" key="4">
    <source>
        <dbReference type="PROSITE" id="PS50405"/>
    </source>
</evidence>
<dbReference type="PROSITE" id="PS50405">
    <property type="entry name" value="GST_CTER"/>
    <property type="match status" value="1"/>
</dbReference>
<keyword evidence="6" id="KW-1185">Reference proteome</keyword>
<sequence>MGMLQEGRWVDIGYDTKASQGKFVRTQSQWRHWITADGRAGISGKSGFIAEPGRYHLYVSLACPWAHRTLIMRQLKQLQEVISVSVVHPLMLENGWTFARDFPRADGDPLYRLEYLYQVYQKADPQATTRVTVPVLWDKQQETIVSNESADIVRMLNTAFTGNNAVTPDYYPQALRPQIDALNAWIYPQINNGVYQAGFATTQQAYDSAAEAVFDGLDKAEEILSQQRYLTGEQLTEADIRLWTTLIRFDDVYVTHFKCHRRRISDYPNLYGYLRDIYQQPGIADTVDLRHICHHYYRSHSRLNPAGIVPGPLPHDWLAQHHRAAG</sequence>
<dbReference type="Gene3D" id="1.20.1050.10">
    <property type="match status" value="1"/>
</dbReference>
<dbReference type="InterPro" id="IPR004045">
    <property type="entry name" value="Glutathione_S-Trfase_N"/>
</dbReference>
<reference evidence="5 6" key="1">
    <citation type="submission" date="2014-05" db="EMBL/GenBank/DDBJ databases">
        <title>ATOL: Assembling a taxonomically balanced genome-scale reconstruction of the evolutionary history of the Enterobacteriaceae.</title>
        <authorList>
            <person name="Plunkett G.III."/>
            <person name="Neeno-Eckwall E.C."/>
            <person name="Glasner J.D."/>
            <person name="Perna N.T."/>
        </authorList>
    </citation>
    <scope>NUCLEOTIDE SEQUENCE [LARGE SCALE GENOMIC DNA]</scope>
    <source>
        <strain evidence="5 6">ATCC 33301</strain>
    </source>
</reference>
<accession>A0A085JK72</accession>
<evidence type="ECO:0000256" key="1">
    <source>
        <dbReference type="PIRSR" id="PIRSR015753-1"/>
    </source>
</evidence>
<comment type="caution">
    <text evidence="5">The sequence shown here is derived from an EMBL/GenBank/DDBJ whole genome shotgun (WGS) entry which is preliminary data.</text>
</comment>
<feature type="binding site" evidence="2">
    <location>
        <begin position="130"/>
        <end position="133"/>
    </location>
    <ligand>
        <name>glutathione</name>
        <dbReference type="ChEBI" id="CHEBI:57925"/>
    </ligand>
</feature>
<feature type="site" description="Lowers pKa of active site Cys" evidence="3">
    <location>
        <position position="296"/>
    </location>
</feature>
<organism evidence="5 6">
    <name type="scientific">Tatumella ptyseos ATCC 33301</name>
    <dbReference type="NCBI Taxonomy" id="1005995"/>
    <lineage>
        <taxon>Bacteria</taxon>
        <taxon>Pseudomonadati</taxon>
        <taxon>Pseudomonadota</taxon>
        <taxon>Gammaproteobacteria</taxon>
        <taxon>Enterobacterales</taxon>
        <taxon>Erwiniaceae</taxon>
        <taxon>Tatumella</taxon>
    </lineage>
</organism>
<feature type="binding site" evidence="2">
    <location>
        <begin position="148"/>
        <end position="149"/>
    </location>
    <ligand>
        <name>glutathione</name>
        <dbReference type="ChEBI" id="CHEBI:57925"/>
    </ligand>
</feature>
<dbReference type="GO" id="GO:0005737">
    <property type="term" value="C:cytoplasm"/>
    <property type="evidence" value="ECO:0007669"/>
    <property type="project" value="TreeGrafter"/>
</dbReference>
<evidence type="ECO:0000256" key="2">
    <source>
        <dbReference type="PIRSR" id="PIRSR015753-2"/>
    </source>
</evidence>
<dbReference type="CDD" id="cd03190">
    <property type="entry name" value="GST_C_Omega_like"/>
    <property type="match status" value="1"/>
</dbReference>
<dbReference type="AlphaFoldDB" id="A0A085JK72"/>
<proteinExistence type="predicted"/>
<dbReference type="Proteomes" id="UP000028602">
    <property type="component" value="Unassembled WGS sequence"/>
</dbReference>
<dbReference type="RefSeq" id="WP_051170990.1">
    <property type="nucleotide sequence ID" value="NZ_ATMJ01000083.1"/>
</dbReference>
<dbReference type="OrthoDB" id="9769158at2"/>
<dbReference type="InterPro" id="IPR036249">
    <property type="entry name" value="Thioredoxin-like_sf"/>
</dbReference>
<dbReference type="SFLD" id="SFLDG01206">
    <property type="entry name" value="Xi.1"/>
    <property type="match status" value="1"/>
</dbReference>